<accession>A0A0F9BCU6</accession>
<dbReference type="AlphaFoldDB" id="A0A0F9BCU6"/>
<comment type="caution">
    <text evidence="1">The sequence shown here is derived from an EMBL/GenBank/DDBJ whole genome shotgun (WGS) entry which is preliminary data.</text>
</comment>
<sequence>MKFTAKFVRWGVRTGYQGAPLTTALFCEVHDQAKECMLEQVWFAVGRQIQALRLQRGDRVSFTARVVRYRKDSQPERGVEYCLKRPTQMHKANSDRVLPLFAGV</sequence>
<evidence type="ECO:0008006" key="2">
    <source>
        <dbReference type="Google" id="ProtNLM"/>
    </source>
</evidence>
<organism evidence="1">
    <name type="scientific">marine sediment metagenome</name>
    <dbReference type="NCBI Taxonomy" id="412755"/>
    <lineage>
        <taxon>unclassified sequences</taxon>
        <taxon>metagenomes</taxon>
        <taxon>ecological metagenomes</taxon>
    </lineage>
</organism>
<protein>
    <recommendedName>
        <fullName evidence="2">Primosomal replication protein N</fullName>
    </recommendedName>
</protein>
<gene>
    <name evidence="1" type="ORF">LCGC14_2743060</name>
</gene>
<proteinExistence type="predicted"/>
<evidence type="ECO:0000313" key="1">
    <source>
        <dbReference type="EMBL" id="KKK88449.1"/>
    </source>
</evidence>
<dbReference type="EMBL" id="LAZR01049947">
    <property type="protein sequence ID" value="KKK88449.1"/>
    <property type="molecule type" value="Genomic_DNA"/>
</dbReference>
<reference evidence="1" key="1">
    <citation type="journal article" date="2015" name="Nature">
        <title>Complex archaea that bridge the gap between prokaryotes and eukaryotes.</title>
        <authorList>
            <person name="Spang A."/>
            <person name="Saw J.H."/>
            <person name="Jorgensen S.L."/>
            <person name="Zaremba-Niedzwiedzka K."/>
            <person name="Martijn J."/>
            <person name="Lind A.E."/>
            <person name="van Eijk R."/>
            <person name="Schleper C."/>
            <person name="Guy L."/>
            <person name="Ettema T.J."/>
        </authorList>
    </citation>
    <scope>NUCLEOTIDE SEQUENCE</scope>
</reference>
<name>A0A0F9BCU6_9ZZZZ</name>